<keyword evidence="1" id="KW-0732">Signal</keyword>
<feature type="signal peptide" evidence="1">
    <location>
        <begin position="1"/>
        <end position="34"/>
    </location>
</feature>
<evidence type="ECO:0000256" key="1">
    <source>
        <dbReference type="SAM" id="SignalP"/>
    </source>
</evidence>
<comment type="caution">
    <text evidence="3">The sequence shown here is derived from an EMBL/GenBank/DDBJ whole genome shotgun (WGS) entry which is preliminary data.</text>
</comment>
<dbReference type="Proteomes" id="UP000321676">
    <property type="component" value="Unassembled WGS sequence"/>
</dbReference>
<accession>A0ABQ0W3G6</accession>
<evidence type="ECO:0000259" key="2">
    <source>
        <dbReference type="Pfam" id="PF13568"/>
    </source>
</evidence>
<gene>
    <name evidence="3" type="ORF">SMI01S_21100</name>
</gene>
<name>A0ABQ0W3G6_9SPHI</name>
<proteinExistence type="predicted"/>
<feature type="domain" description="Outer membrane protein beta-barrel" evidence="2">
    <location>
        <begin position="33"/>
        <end position="204"/>
    </location>
</feature>
<dbReference type="InterPro" id="IPR025665">
    <property type="entry name" value="Beta-barrel_OMP_2"/>
</dbReference>
<protein>
    <recommendedName>
        <fullName evidence="2">Outer membrane protein beta-barrel domain-containing protein</fullName>
    </recommendedName>
</protein>
<sequence length="226" mass="23924">MCLREHNKKINNKTMKKLLLSFGAALLLAAGAQAQTSYGLKAGVNLGKFSNQTDLAKDYQTNNVSFYVTGFADLPIAPQFSIQPGVSLQGKGNKYKFDGDGLDGSSTTNLMSVEIPVNAVYYIPAGSGNVFLGAGPYVGFNVSGKTKNKGNLGELGGEGEHDLKFSGDNKDMNLIDAGANFMAGYKFNNGLLVNAGYGLGLTNLNPNSDGDKFSTRTLSFGLGFQF</sequence>
<evidence type="ECO:0000313" key="4">
    <source>
        <dbReference type="Proteomes" id="UP000321676"/>
    </source>
</evidence>
<evidence type="ECO:0000313" key="3">
    <source>
        <dbReference type="EMBL" id="GEM68504.1"/>
    </source>
</evidence>
<keyword evidence="4" id="KW-1185">Reference proteome</keyword>
<organism evidence="3 4">
    <name type="scientific">Sphingobacterium mizutaii NBRC 14946 = DSM 11724</name>
    <dbReference type="NCBI Taxonomy" id="1220576"/>
    <lineage>
        <taxon>Bacteria</taxon>
        <taxon>Pseudomonadati</taxon>
        <taxon>Bacteroidota</taxon>
        <taxon>Sphingobacteriia</taxon>
        <taxon>Sphingobacteriales</taxon>
        <taxon>Sphingobacteriaceae</taxon>
        <taxon>Sphingobacterium</taxon>
    </lineage>
</organism>
<dbReference type="Pfam" id="PF13568">
    <property type="entry name" value="OMP_b-brl_2"/>
    <property type="match status" value="1"/>
</dbReference>
<reference evidence="3 4" key="1">
    <citation type="submission" date="2019-07" db="EMBL/GenBank/DDBJ databases">
        <title>Whole genome shotgun sequence of Sphingobacterium mizutaii NBRC 14946.</title>
        <authorList>
            <person name="Hosoyama A."/>
            <person name="Uohara A."/>
            <person name="Ohji S."/>
            <person name="Ichikawa N."/>
        </authorList>
    </citation>
    <scope>NUCLEOTIDE SEQUENCE [LARGE SCALE GENOMIC DNA]</scope>
    <source>
        <strain evidence="3 4">NBRC 14946</strain>
    </source>
</reference>
<dbReference type="EMBL" id="BJXH01000019">
    <property type="protein sequence ID" value="GEM68504.1"/>
    <property type="molecule type" value="Genomic_DNA"/>
</dbReference>
<feature type="chain" id="PRO_5045320647" description="Outer membrane protein beta-barrel domain-containing protein" evidence="1">
    <location>
        <begin position="35"/>
        <end position="226"/>
    </location>
</feature>